<keyword evidence="3" id="KW-1185">Reference proteome</keyword>
<reference evidence="2 3" key="1">
    <citation type="submission" date="2014-04" db="EMBL/GenBank/DDBJ databases">
        <authorList>
            <consortium name="DOE Joint Genome Institute"/>
            <person name="Kuo A."/>
            <person name="Martino E."/>
            <person name="Perotto S."/>
            <person name="Kohler A."/>
            <person name="Nagy L.G."/>
            <person name="Floudas D."/>
            <person name="Copeland A."/>
            <person name="Barry K.W."/>
            <person name="Cichocki N."/>
            <person name="Veneault-Fourrey C."/>
            <person name="LaButti K."/>
            <person name="Lindquist E.A."/>
            <person name="Lipzen A."/>
            <person name="Lundell T."/>
            <person name="Morin E."/>
            <person name="Murat C."/>
            <person name="Sun H."/>
            <person name="Tunlid A."/>
            <person name="Henrissat B."/>
            <person name="Grigoriev I.V."/>
            <person name="Hibbett D.S."/>
            <person name="Martin F."/>
            <person name="Nordberg H.P."/>
            <person name="Cantor M.N."/>
            <person name="Hua S.X."/>
        </authorList>
    </citation>
    <scope>NUCLEOTIDE SEQUENCE [LARGE SCALE GENOMIC DNA]</scope>
    <source>
        <strain evidence="2 3">Zn</strain>
    </source>
</reference>
<reference evidence="3" key="2">
    <citation type="submission" date="2015-01" db="EMBL/GenBank/DDBJ databases">
        <title>Evolutionary Origins and Diversification of the Mycorrhizal Mutualists.</title>
        <authorList>
            <consortium name="DOE Joint Genome Institute"/>
            <consortium name="Mycorrhizal Genomics Consortium"/>
            <person name="Kohler A."/>
            <person name="Kuo A."/>
            <person name="Nagy L.G."/>
            <person name="Floudas D."/>
            <person name="Copeland A."/>
            <person name="Barry K.W."/>
            <person name="Cichocki N."/>
            <person name="Veneault-Fourrey C."/>
            <person name="LaButti K."/>
            <person name="Lindquist E.A."/>
            <person name="Lipzen A."/>
            <person name="Lundell T."/>
            <person name="Morin E."/>
            <person name="Murat C."/>
            <person name="Riley R."/>
            <person name="Ohm R."/>
            <person name="Sun H."/>
            <person name="Tunlid A."/>
            <person name="Henrissat B."/>
            <person name="Grigoriev I.V."/>
            <person name="Hibbett D.S."/>
            <person name="Martin F."/>
        </authorList>
    </citation>
    <scope>NUCLEOTIDE SEQUENCE [LARGE SCALE GENOMIC DNA]</scope>
    <source>
        <strain evidence="3">Zn</strain>
    </source>
</reference>
<dbReference type="PANTHER" id="PTHR14209:SF19">
    <property type="entry name" value="ISOAMYL ACETATE-HYDROLYZING ESTERASE 1 HOMOLOG"/>
    <property type="match status" value="1"/>
</dbReference>
<sequence>MVLDYRYPQFLLIGDSIIQQSNNLSNGGYAFGAGLEEHCSRRLDVINKGLSGYNTDHILCIIHLLIPPPSCAKVDYLLILFGANDACLPACPTKQHVPLDRYRANLKRILTHPSVTAHKPTILLVTPPPINETHLEAEDLKKNQGLTREQAVTQQYAEAAREVAREFKDNQDVILVDLWGALMDEAKRLTEGYKEGDLLGSRETGDNLALRGLLVDGLHLTKEGYEIFLREVVKHVGMGWFLEPDTEPSWVFP</sequence>
<dbReference type="HOGENOM" id="CLU_051989_0_0_1"/>
<dbReference type="STRING" id="913774.A0A0C3HWX5"/>
<gene>
    <name evidence="2" type="ORF">OIDMADRAFT_36935</name>
</gene>
<proteinExistence type="predicted"/>
<dbReference type="PANTHER" id="PTHR14209">
    <property type="entry name" value="ISOAMYL ACETATE-HYDROLYZING ESTERASE 1"/>
    <property type="match status" value="1"/>
</dbReference>
<dbReference type="InParanoid" id="A0A0C3HWX5"/>
<evidence type="ECO:0000313" key="3">
    <source>
        <dbReference type="Proteomes" id="UP000054321"/>
    </source>
</evidence>
<evidence type="ECO:0000259" key="1">
    <source>
        <dbReference type="Pfam" id="PF13472"/>
    </source>
</evidence>
<protein>
    <recommendedName>
        <fullName evidence="1">SGNH hydrolase-type esterase domain-containing protein</fullName>
    </recommendedName>
</protein>
<dbReference type="Pfam" id="PF13472">
    <property type="entry name" value="Lipase_GDSL_2"/>
    <property type="match status" value="1"/>
</dbReference>
<dbReference type="CDD" id="cd01838">
    <property type="entry name" value="Isoamyl_acetate_hydrolase_like"/>
    <property type="match status" value="1"/>
</dbReference>
<name>A0A0C3HWX5_OIDMZ</name>
<dbReference type="FunCoup" id="A0A0C3HWX5">
    <property type="interactions" value="268"/>
</dbReference>
<dbReference type="InterPro" id="IPR036514">
    <property type="entry name" value="SGNH_hydro_sf"/>
</dbReference>
<dbReference type="EMBL" id="KN832870">
    <property type="protein sequence ID" value="KIN07430.1"/>
    <property type="molecule type" value="Genomic_DNA"/>
</dbReference>
<feature type="domain" description="SGNH hydrolase-type esterase" evidence="1">
    <location>
        <begin position="12"/>
        <end position="227"/>
    </location>
</feature>
<dbReference type="Gene3D" id="3.40.50.1110">
    <property type="entry name" value="SGNH hydrolase"/>
    <property type="match status" value="1"/>
</dbReference>
<dbReference type="InterPro" id="IPR045136">
    <property type="entry name" value="Iah1-like"/>
</dbReference>
<dbReference type="OrthoDB" id="671439at2759"/>
<dbReference type="InterPro" id="IPR013830">
    <property type="entry name" value="SGNH_hydro"/>
</dbReference>
<dbReference type="Proteomes" id="UP000054321">
    <property type="component" value="Unassembled WGS sequence"/>
</dbReference>
<accession>A0A0C3HWX5</accession>
<organism evidence="2 3">
    <name type="scientific">Oidiodendron maius (strain Zn)</name>
    <dbReference type="NCBI Taxonomy" id="913774"/>
    <lineage>
        <taxon>Eukaryota</taxon>
        <taxon>Fungi</taxon>
        <taxon>Dikarya</taxon>
        <taxon>Ascomycota</taxon>
        <taxon>Pezizomycotina</taxon>
        <taxon>Leotiomycetes</taxon>
        <taxon>Leotiomycetes incertae sedis</taxon>
        <taxon>Myxotrichaceae</taxon>
        <taxon>Oidiodendron</taxon>
    </lineage>
</organism>
<dbReference type="AlphaFoldDB" id="A0A0C3HWX5"/>
<dbReference type="SUPFAM" id="SSF52266">
    <property type="entry name" value="SGNH hydrolase"/>
    <property type="match status" value="1"/>
</dbReference>
<evidence type="ECO:0000313" key="2">
    <source>
        <dbReference type="EMBL" id="KIN07430.1"/>
    </source>
</evidence>